<feature type="compositionally biased region" description="Polar residues" evidence="6">
    <location>
        <begin position="1"/>
        <end position="10"/>
    </location>
</feature>
<reference evidence="9 10" key="1">
    <citation type="submission" date="2015-05" db="EMBL/GenBank/DDBJ databases">
        <title>Distinctive expansion of gene families associated with plant cell wall degradation and secondary metabolism in the genomes of grapevine trunk pathogens.</title>
        <authorList>
            <person name="Lawrence D.P."/>
            <person name="Travadon R."/>
            <person name="Rolshausen P.E."/>
            <person name="Baumgartner K."/>
        </authorList>
    </citation>
    <scope>NUCLEOTIDE SEQUENCE [LARGE SCALE GENOMIC DNA]</scope>
    <source>
        <strain evidence="9">UCRPC4</strain>
    </source>
</reference>
<gene>
    <name evidence="9" type="ORF">UCRPC4_g00410</name>
</gene>
<feature type="domain" description="Rnh202 triple barrel" evidence="8">
    <location>
        <begin position="34"/>
        <end position="128"/>
    </location>
</feature>
<dbReference type="CDD" id="cd09270">
    <property type="entry name" value="RNase_H2-B"/>
    <property type="match status" value="1"/>
</dbReference>
<dbReference type="AlphaFoldDB" id="A0A0G2HJT8"/>
<accession>A0A0G2HJT8</accession>
<evidence type="ECO:0000256" key="4">
    <source>
        <dbReference type="ARBA" id="ARBA00024778"/>
    </source>
</evidence>
<sequence>MPRQTRSSAADSPVKAAPPSPANPIKHAAPLSFILPRGTSQTSDCRFLLLRDPSHGEERRYFFDPSLGLHELTKVSVPSIDPRSTLFAPHEFGSELPANCNAVTRAETNIASGHTISKADVLVATPVDITFHLLPILSSSLARSRRDTGKGLFLSLDDLFDDVEDKNKHLQYIIRNEAFRPALEKQLQSICDAVDAGDEQMFRLNEDKVLLMILKKSQRLVERGLPASMEEKFVTKALEVPVLSVKREESSLSITPGTPASGIESIDTSDSTDSQTTATSTSFVSEASSVTTLDVAVEDNIPGGIRDLLRLRTALSFISSSYLSQEISSTIEQKVAAKDSPVDFKPLNDHLTHLANLRSEATASRSFGDFSRKRNNLEDEDAAELRAEKKRRLEEEEKKKKAGMSRGVRDLKKVDISGMKKMSAFFTQKPAGATKAKT</sequence>
<dbReference type="InterPro" id="IPR041195">
    <property type="entry name" value="Rnh202_N"/>
</dbReference>
<protein>
    <recommendedName>
        <fullName evidence="2">Ribonuclease H2 subunit B</fullName>
    </recommendedName>
    <alternativeName>
        <fullName evidence="5">Ribonuclease HI subunit B</fullName>
    </alternativeName>
</protein>
<evidence type="ECO:0000259" key="8">
    <source>
        <dbReference type="Pfam" id="PF17745"/>
    </source>
</evidence>
<feature type="compositionally biased region" description="Low complexity" evidence="6">
    <location>
        <begin position="265"/>
        <end position="280"/>
    </location>
</feature>
<evidence type="ECO:0000259" key="7">
    <source>
        <dbReference type="Pfam" id="PF09468"/>
    </source>
</evidence>
<comment type="caution">
    <text evidence="9">The sequence shown here is derived from an EMBL/GenBank/DDBJ whole genome shotgun (WGS) entry which is preliminary data.</text>
</comment>
<evidence type="ECO:0000256" key="2">
    <source>
        <dbReference type="ARBA" id="ARBA00019062"/>
    </source>
</evidence>
<feature type="region of interest" description="Disordered" evidence="6">
    <location>
        <begin position="251"/>
        <end position="280"/>
    </location>
</feature>
<proteinExistence type="predicted"/>
<dbReference type="EMBL" id="LCWF01000010">
    <property type="protein sequence ID" value="KKY28605.1"/>
    <property type="molecule type" value="Genomic_DNA"/>
</dbReference>
<organism evidence="9 10">
    <name type="scientific">Phaeomoniella chlamydospora</name>
    <name type="common">Phaeoacremonium chlamydosporum</name>
    <dbReference type="NCBI Taxonomy" id="158046"/>
    <lineage>
        <taxon>Eukaryota</taxon>
        <taxon>Fungi</taxon>
        <taxon>Dikarya</taxon>
        <taxon>Ascomycota</taxon>
        <taxon>Pezizomycotina</taxon>
        <taxon>Eurotiomycetes</taxon>
        <taxon>Chaetothyriomycetidae</taxon>
        <taxon>Phaeomoniellales</taxon>
        <taxon>Phaeomoniellaceae</taxon>
        <taxon>Phaeomoniella</taxon>
    </lineage>
</organism>
<evidence type="ECO:0000313" key="9">
    <source>
        <dbReference type="EMBL" id="KKY28605.1"/>
    </source>
</evidence>
<evidence type="ECO:0000256" key="5">
    <source>
        <dbReference type="ARBA" id="ARBA00033464"/>
    </source>
</evidence>
<feature type="region of interest" description="Disordered" evidence="6">
    <location>
        <begin position="1"/>
        <end position="25"/>
    </location>
</feature>
<comment type="subcellular location">
    <subcellularLocation>
        <location evidence="1">Nucleus</location>
    </subcellularLocation>
</comment>
<dbReference type="PANTHER" id="PTHR13383">
    <property type="entry name" value="RIBONUCLEASE H2 SUBUNIT B"/>
    <property type="match status" value="1"/>
</dbReference>
<dbReference type="InterPro" id="IPR040456">
    <property type="entry name" value="RNase_H2_suB"/>
</dbReference>
<name>A0A0G2HJT8_PHACM</name>
<keyword evidence="10" id="KW-1185">Reference proteome</keyword>
<reference evidence="9 10" key="2">
    <citation type="submission" date="2015-05" db="EMBL/GenBank/DDBJ databases">
        <authorList>
            <person name="Morales-Cruz A."/>
            <person name="Amrine K.C."/>
            <person name="Cantu D."/>
        </authorList>
    </citation>
    <scope>NUCLEOTIDE SEQUENCE [LARGE SCALE GENOMIC DNA]</scope>
    <source>
        <strain evidence="9">UCRPC4</strain>
    </source>
</reference>
<dbReference type="InterPro" id="IPR019024">
    <property type="entry name" value="RNase_H2_suB_wHTH"/>
</dbReference>
<dbReference type="Gene3D" id="1.10.20.120">
    <property type="match status" value="1"/>
</dbReference>
<dbReference type="OrthoDB" id="29098at2759"/>
<feature type="domain" description="Ribonuclease H2 subunit B wHTH" evidence="7">
    <location>
        <begin position="131"/>
        <end position="331"/>
    </location>
</feature>
<evidence type="ECO:0000256" key="6">
    <source>
        <dbReference type="SAM" id="MobiDB-lite"/>
    </source>
</evidence>
<dbReference type="GO" id="GO:0005654">
    <property type="term" value="C:nucleoplasm"/>
    <property type="evidence" value="ECO:0007669"/>
    <property type="project" value="TreeGrafter"/>
</dbReference>
<dbReference type="Proteomes" id="UP000053317">
    <property type="component" value="Unassembled WGS sequence"/>
</dbReference>
<evidence type="ECO:0000313" key="10">
    <source>
        <dbReference type="Proteomes" id="UP000053317"/>
    </source>
</evidence>
<evidence type="ECO:0000256" key="1">
    <source>
        <dbReference type="ARBA" id="ARBA00004123"/>
    </source>
</evidence>
<dbReference type="GO" id="GO:0032299">
    <property type="term" value="C:ribonuclease H2 complex"/>
    <property type="evidence" value="ECO:0007669"/>
    <property type="project" value="InterPro"/>
</dbReference>
<keyword evidence="3" id="KW-0539">Nucleus</keyword>
<evidence type="ECO:0000256" key="3">
    <source>
        <dbReference type="ARBA" id="ARBA00023242"/>
    </source>
</evidence>
<dbReference type="Pfam" id="PF09468">
    <property type="entry name" value="RNase_H2-Ydr279"/>
    <property type="match status" value="1"/>
</dbReference>
<dbReference type="Pfam" id="PF17745">
    <property type="entry name" value="Ydr279_N"/>
    <property type="match status" value="1"/>
</dbReference>
<comment type="function">
    <text evidence="4">Non catalytic subunit of RNase H2, an endonuclease that specifically degrades the RNA of RNA:DNA hybrids. Participates in DNA replication, possibly by mediating the removal of lagging-strand Okazaki fragment RNA primers during DNA replication. Mediates the excision of single ribonucleotides from DNA:RNA duplexes.</text>
</comment>
<dbReference type="GO" id="GO:0006401">
    <property type="term" value="P:RNA catabolic process"/>
    <property type="evidence" value="ECO:0007669"/>
    <property type="project" value="TreeGrafter"/>
</dbReference>
<dbReference type="PANTHER" id="PTHR13383:SF11">
    <property type="entry name" value="RIBONUCLEASE H2 SUBUNIT B"/>
    <property type="match status" value="1"/>
</dbReference>